<dbReference type="PROSITE" id="PS51257">
    <property type="entry name" value="PROKAR_LIPOPROTEIN"/>
    <property type="match status" value="1"/>
</dbReference>
<accession>A0ABZ2M1S2</accession>
<protein>
    <recommendedName>
        <fullName evidence="4">Lipoprotein</fullName>
    </recommendedName>
</protein>
<evidence type="ECO:0008006" key="4">
    <source>
        <dbReference type="Google" id="ProtNLM"/>
    </source>
</evidence>
<reference evidence="2 3" key="1">
    <citation type="submission" date="2021-12" db="EMBL/GenBank/DDBJ databases">
        <title>Discovery of the Pendulisporaceae a myxobacterial family with distinct sporulation behavior and unique specialized metabolism.</title>
        <authorList>
            <person name="Garcia R."/>
            <person name="Popoff A."/>
            <person name="Bader C.D."/>
            <person name="Loehr J."/>
            <person name="Walesch S."/>
            <person name="Walt C."/>
            <person name="Boldt J."/>
            <person name="Bunk B."/>
            <person name="Haeckl F.J.F.P.J."/>
            <person name="Gunesch A.P."/>
            <person name="Birkelbach J."/>
            <person name="Nuebel U."/>
            <person name="Pietschmann T."/>
            <person name="Bach T."/>
            <person name="Mueller R."/>
        </authorList>
    </citation>
    <scope>NUCLEOTIDE SEQUENCE [LARGE SCALE GENOMIC DNA]</scope>
    <source>
        <strain evidence="2 3">MSr11954</strain>
    </source>
</reference>
<dbReference type="RefSeq" id="WP_394826797.1">
    <property type="nucleotide sequence ID" value="NZ_CP089984.1"/>
</dbReference>
<keyword evidence="1" id="KW-0732">Signal</keyword>
<feature type="signal peptide" evidence="1">
    <location>
        <begin position="1"/>
        <end position="21"/>
    </location>
</feature>
<evidence type="ECO:0000313" key="3">
    <source>
        <dbReference type="Proteomes" id="UP001370348"/>
    </source>
</evidence>
<keyword evidence="3" id="KW-1185">Reference proteome</keyword>
<gene>
    <name evidence="2" type="ORF">LZC94_07780</name>
</gene>
<dbReference type="Proteomes" id="UP001370348">
    <property type="component" value="Chromosome"/>
</dbReference>
<feature type="chain" id="PRO_5047511279" description="Lipoprotein" evidence="1">
    <location>
        <begin position="22"/>
        <end position="425"/>
    </location>
</feature>
<evidence type="ECO:0000256" key="1">
    <source>
        <dbReference type="SAM" id="SignalP"/>
    </source>
</evidence>
<evidence type="ECO:0000313" key="2">
    <source>
        <dbReference type="EMBL" id="WXB17166.1"/>
    </source>
</evidence>
<sequence length="425" mass="45567">MMKLRIVLAGMMMGATCALFACSDDGVNPNPTPKPGPGTDGGGGISVGGFKAFSAPQDPGARGILFGASGEQYAQSGFAFPPNDFANDTYMVDGWELKLDSYLAVFDHVTLWDNPNQSPQDQSQHGGRIAHVDGPWVVDLHKNGDLIGKAGEPERAVSVVSITKKDDGSSFDPSATYAFGFSTVAAPSTRATVYNVNLDESQLADYDYMAQNGYSILYIGTATFKGANCTSTTTAGGGTYDYSNWPKTIRFKLGFSTPTNYVNCQNGTDLQGEGIGGEEHPRGVQVKASGSVQAQVTLHMDHPFWESFAEDSRLHFDPIAAQFAGVTGTPEAHIEDLRKVNFQALTDKAGKPLPWRNCAGTNYAPPGKGQMFLDPLSVPVDPAASDASKALRDYYDYIRYTQATQGHLNSQGLCFVDRQHPSPAK</sequence>
<organism evidence="2 3">
    <name type="scientific">Pendulispora albinea</name>
    <dbReference type="NCBI Taxonomy" id="2741071"/>
    <lineage>
        <taxon>Bacteria</taxon>
        <taxon>Pseudomonadati</taxon>
        <taxon>Myxococcota</taxon>
        <taxon>Myxococcia</taxon>
        <taxon>Myxococcales</taxon>
        <taxon>Sorangiineae</taxon>
        <taxon>Pendulisporaceae</taxon>
        <taxon>Pendulispora</taxon>
    </lineage>
</organism>
<proteinExistence type="predicted"/>
<name>A0ABZ2M1S2_9BACT</name>
<dbReference type="EMBL" id="CP089984">
    <property type="protein sequence ID" value="WXB17166.1"/>
    <property type="molecule type" value="Genomic_DNA"/>
</dbReference>